<dbReference type="InterPro" id="IPR023340">
    <property type="entry name" value="UMA"/>
</dbReference>
<feature type="region of interest" description="Disordered" evidence="1">
    <location>
        <begin position="90"/>
        <end position="109"/>
    </location>
</feature>
<dbReference type="EMBL" id="JAHWGI010001418">
    <property type="protein sequence ID" value="KAK3931194.1"/>
    <property type="molecule type" value="Genomic_DNA"/>
</dbReference>
<dbReference type="PROSITE" id="PS51497">
    <property type="entry name" value="UMA"/>
    <property type="match status" value="1"/>
</dbReference>
<feature type="domain" description="UMA" evidence="2">
    <location>
        <begin position="109"/>
        <end position="161"/>
    </location>
</feature>
<dbReference type="Proteomes" id="UP001219518">
    <property type="component" value="Unassembled WGS sequence"/>
</dbReference>
<accession>A0AAE1I248</accession>
<reference evidence="3" key="1">
    <citation type="submission" date="2021-07" db="EMBL/GenBank/DDBJ databases">
        <authorList>
            <person name="Catto M.A."/>
            <person name="Jacobson A."/>
            <person name="Kennedy G."/>
            <person name="Labadie P."/>
            <person name="Hunt B.G."/>
            <person name="Srinivasan R."/>
        </authorList>
    </citation>
    <scope>NUCLEOTIDE SEQUENCE</scope>
    <source>
        <strain evidence="3">PL_HMW_Pooled</strain>
        <tissue evidence="3">Head</tissue>
    </source>
</reference>
<reference evidence="3" key="2">
    <citation type="journal article" date="2023" name="BMC Genomics">
        <title>Pest status, molecular evolution, and epigenetic factors derived from the genome assembly of Frankliniella fusca, a thysanopteran phytovirus vector.</title>
        <authorList>
            <person name="Catto M.A."/>
            <person name="Labadie P.E."/>
            <person name="Jacobson A.L."/>
            <person name="Kennedy G.G."/>
            <person name="Srinivasan R."/>
            <person name="Hunt B.G."/>
        </authorList>
    </citation>
    <scope>NUCLEOTIDE SEQUENCE</scope>
    <source>
        <strain evidence="3">PL_HMW_Pooled</strain>
    </source>
</reference>
<keyword evidence="4" id="KW-1185">Reference proteome</keyword>
<proteinExistence type="predicted"/>
<evidence type="ECO:0000313" key="4">
    <source>
        <dbReference type="Proteomes" id="UP001219518"/>
    </source>
</evidence>
<sequence>MVLCKHNTEKYFVNYEVLTELMALSSWLGFGKKKASSNADLSDAAEAREESDSDYVVITQRPHPSGSMYPIFNPNDSSVTLPYVVQPTPSLPSHGPLPAGSEMHHGNPLDDVPFKLSSQLVGGSPGWSRSDAAFFKSVVSAAVHHNETIYKYDFSHEQSIMRESNHNSSDVG</sequence>
<evidence type="ECO:0000259" key="2">
    <source>
        <dbReference type="PROSITE" id="PS51497"/>
    </source>
</evidence>
<organism evidence="3 4">
    <name type="scientific">Frankliniella fusca</name>
    <dbReference type="NCBI Taxonomy" id="407009"/>
    <lineage>
        <taxon>Eukaryota</taxon>
        <taxon>Metazoa</taxon>
        <taxon>Ecdysozoa</taxon>
        <taxon>Arthropoda</taxon>
        <taxon>Hexapoda</taxon>
        <taxon>Insecta</taxon>
        <taxon>Pterygota</taxon>
        <taxon>Neoptera</taxon>
        <taxon>Paraneoptera</taxon>
        <taxon>Thysanoptera</taxon>
        <taxon>Terebrantia</taxon>
        <taxon>Thripoidea</taxon>
        <taxon>Thripidae</taxon>
        <taxon>Frankliniella</taxon>
    </lineage>
</organism>
<gene>
    <name evidence="3" type="ORF">KUF71_025174</name>
</gene>
<name>A0AAE1I248_9NEOP</name>
<comment type="caution">
    <text evidence="3">The sequence shown here is derived from an EMBL/GenBank/DDBJ whole genome shotgun (WGS) entry which is preliminary data.</text>
</comment>
<dbReference type="AlphaFoldDB" id="A0AAE1I248"/>
<evidence type="ECO:0000256" key="1">
    <source>
        <dbReference type="SAM" id="MobiDB-lite"/>
    </source>
</evidence>
<protein>
    <submittedName>
        <fullName evidence="3">Alanine racemase</fullName>
    </submittedName>
</protein>
<evidence type="ECO:0000313" key="3">
    <source>
        <dbReference type="EMBL" id="KAK3931194.1"/>
    </source>
</evidence>